<protein>
    <submittedName>
        <fullName evidence="2">Phospholipase ytpA</fullName>
        <ecNumber evidence="2">3.1.1.-</ecNumber>
    </submittedName>
</protein>
<accession>A0AAX2J7F7</accession>
<dbReference type="Proteomes" id="UP000249008">
    <property type="component" value="Chromosome 1"/>
</dbReference>
<dbReference type="KEGG" id="ful:C4N20_07680"/>
<dbReference type="InterPro" id="IPR051044">
    <property type="entry name" value="MAG_DAG_Lipase"/>
</dbReference>
<evidence type="ECO:0000313" key="3">
    <source>
        <dbReference type="Proteomes" id="UP000249008"/>
    </source>
</evidence>
<dbReference type="GO" id="GO:0016787">
    <property type="term" value="F:hydrolase activity"/>
    <property type="evidence" value="ECO:0007669"/>
    <property type="project" value="UniProtKB-KW"/>
</dbReference>
<gene>
    <name evidence="2" type="primary">ytpA_1</name>
    <name evidence="2" type="ORF">NCTC12112_00083</name>
</gene>
<dbReference type="Pfam" id="PF12146">
    <property type="entry name" value="Hydrolase_4"/>
    <property type="match status" value="1"/>
</dbReference>
<evidence type="ECO:0000313" key="2">
    <source>
        <dbReference type="EMBL" id="SQI99374.1"/>
    </source>
</evidence>
<organism evidence="2 3">
    <name type="scientific">Fusobacterium ulcerans</name>
    <dbReference type="NCBI Taxonomy" id="861"/>
    <lineage>
        <taxon>Bacteria</taxon>
        <taxon>Fusobacteriati</taxon>
        <taxon>Fusobacteriota</taxon>
        <taxon>Fusobacteriia</taxon>
        <taxon>Fusobacteriales</taxon>
        <taxon>Fusobacteriaceae</taxon>
        <taxon>Fusobacterium</taxon>
    </lineage>
</organism>
<dbReference type="RefSeq" id="WP_005978725.1">
    <property type="nucleotide sequence ID" value="NZ_CABKNW010000004.1"/>
</dbReference>
<dbReference type="GeneID" id="78454684"/>
<dbReference type="SUPFAM" id="SSF53474">
    <property type="entry name" value="alpha/beta-Hydrolases"/>
    <property type="match status" value="1"/>
</dbReference>
<dbReference type="PANTHER" id="PTHR11614">
    <property type="entry name" value="PHOSPHOLIPASE-RELATED"/>
    <property type="match status" value="1"/>
</dbReference>
<sequence length="284" mass="33555">MTKSIKGIIQVIHGMSEHEGRYTHFFKYFTERGYLVFLHEHLHHGSNITAKDELGIFQSDFPTLIKEQAAYTEKLKKDYPDTPFFVFGHSMGSFIAQEHMKSCWSKIDGYILCGSCYKQPFLWKAGEIASYLLDKLYRNRRAYIIKKLVFLNSNSKTRSEYYYNENSWLSRDIEEVKKYCNDKLCDFTYSSTFYTTFFNFLNSLYSEESFKNISRKLPIMIVAGDMDPVGKFGKGVIELEKFYNNIGFDDVTCHLYKNARHELHNEINRDEVFADIEKWLEIRI</sequence>
<keyword evidence="2" id="KW-0378">Hydrolase</keyword>
<dbReference type="EC" id="3.1.1.-" evidence="2"/>
<dbReference type="InterPro" id="IPR029058">
    <property type="entry name" value="AB_hydrolase_fold"/>
</dbReference>
<proteinExistence type="predicted"/>
<name>A0AAX2J7F7_9FUSO</name>
<dbReference type="InterPro" id="IPR022742">
    <property type="entry name" value="Hydrolase_4"/>
</dbReference>
<evidence type="ECO:0000259" key="1">
    <source>
        <dbReference type="Pfam" id="PF12146"/>
    </source>
</evidence>
<dbReference type="EMBL" id="LS483487">
    <property type="protein sequence ID" value="SQI99374.1"/>
    <property type="molecule type" value="Genomic_DNA"/>
</dbReference>
<dbReference type="Gene3D" id="3.40.50.1820">
    <property type="entry name" value="alpha/beta hydrolase"/>
    <property type="match status" value="1"/>
</dbReference>
<reference evidence="2 3" key="1">
    <citation type="submission" date="2018-06" db="EMBL/GenBank/DDBJ databases">
        <authorList>
            <consortium name="Pathogen Informatics"/>
            <person name="Doyle S."/>
        </authorList>
    </citation>
    <scope>NUCLEOTIDE SEQUENCE [LARGE SCALE GENOMIC DNA]</scope>
    <source>
        <strain evidence="2 3">NCTC12112</strain>
    </source>
</reference>
<dbReference type="AlphaFoldDB" id="A0AAX2J7F7"/>
<feature type="domain" description="Serine aminopeptidase S33" evidence="1">
    <location>
        <begin position="4"/>
        <end position="267"/>
    </location>
</feature>